<protein>
    <submittedName>
        <fullName evidence="4">PDZ domain-containing protein</fullName>
    </submittedName>
</protein>
<keyword evidence="5" id="KW-1185">Reference proteome</keyword>
<accession>A0A4R5C7S5</accession>
<keyword evidence="2" id="KW-0378">Hydrolase</keyword>
<gene>
    <name evidence="4" type="ORF">E1269_31465</name>
</gene>
<dbReference type="InterPro" id="IPR001940">
    <property type="entry name" value="Peptidase_S1C"/>
</dbReference>
<dbReference type="PRINTS" id="PR00834">
    <property type="entry name" value="PROTEASES2C"/>
</dbReference>
<reference evidence="4 5" key="1">
    <citation type="submission" date="2019-03" db="EMBL/GenBank/DDBJ databases">
        <title>Draft genome sequences of novel Actinobacteria.</title>
        <authorList>
            <person name="Sahin N."/>
            <person name="Ay H."/>
            <person name="Saygin H."/>
        </authorList>
    </citation>
    <scope>NUCLEOTIDE SEQUENCE [LARGE SCALE GENOMIC DNA]</scope>
    <source>
        <strain evidence="4 5">5K138</strain>
    </source>
</reference>
<evidence type="ECO:0000256" key="1">
    <source>
        <dbReference type="ARBA" id="ARBA00022670"/>
    </source>
</evidence>
<dbReference type="FunCoup" id="A0A4R5C7S5">
    <property type="interactions" value="347"/>
</dbReference>
<dbReference type="PANTHER" id="PTHR43343:SF3">
    <property type="entry name" value="PROTEASE DO-LIKE 8, CHLOROPLASTIC"/>
    <property type="match status" value="1"/>
</dbReference>
<evidence type="ECO:0000313" key="4">
    <source>
        <dbReference type="EMBL" id="TDD95165.1"/>
    </source>
</evidence>
<dbReference type="PANTHER" id="PTHR43343">
    <property type="entry name" value="PEPTIDASE S12"/>
    <property type="match status" value="1"/>
</dbReference>
<dbReference type="Gene3D" id="2.40.10.120">
    <property type="match status" value="1"/>
</dbReference>
<dbReference type="InterPro" id="IPR036034">
    <property type="entry name" value="PDZ_sf"/>
</dbReference>
<dbReference type="AlphaFoldDB" id="A0A4R5C7S5"/>
<dbReference type="GO" id="GO:0006508">
    <property type="term" value="P:proteolysis"/>
    <property type="evidence" value="ECO:0007669"/>
    <property type="project" value="UniProtKB-KW"/>
</dbReference>
<dbReference type="OrthoDB" id="9758917at2"/>
<evidence type="ECO:0000256" key="2">
    <source>
        <dbReference type="ARBA" id="ARBA00022801"/>
    </source>
</evidence>
<dbReference type="SMART" id="SM00228">
    <property type="entry name" value="PDZ"/>
    <property type="match status" value="1"/>
</dbReference>
<name>A0A4R5C7S5_9ACTN</name>
<organism evidence="4 5">
    <name type="scientific">Jiangella asiatica</name>
    <dbReference type="NCBI Taxonomy" id="2530372"/>
    <lineage>
        <taxon>Bacteria</taxon>
        <taxon>Bacillati</taxon>
        <taxon>Actinomycetota</taxon>
        <taxon>Actinomycetes</taxon>
        <taxon>Jiangellales</taxon>
        <taxon>Jiangellaceae</taxon>
        <taxon>Jiangella</taxon>
    </lineage>
</organism>
<feature type="domain" description="PDZ" evidence="3">
    <location>
        <begin position="200"/>
        <end position="286"/>
    </location>
</feature>
<dbReference type="Proteomes" id="UP000294739">
    <property type="component" value="Unassembled WGS sequence"/>
</dbReference>
<dbReference type="EMBL" id="SMKZ01000097">
    <property type="protein sequence ID" value="TDD95165.1"/>
    <property type="molecule type" value="Genomic_DNA"/>
</dbReference>
<dbReference type="SUPFAM" id="SSF50156">
    <property type="entry name" value="PDZ domain-like"/>
    <property type="match status" value="1"/>
</dbReference>
<keyword evidence="1" id="KW-0645">Protease</keyword>
<dbReference type="InterPro" id="IPR051201">
    <property type="entry name" value="Chloro_Bact_Ser_Proteases"/>
</dbReference>
<dbReference type="InterPro" id="IPR001478">
    <property type="entry name" value="PDZ"/>
</dbReference>
<dbReference type="PROSITE" id="PS50106">
    <property type="entry name" value="PDZ"/>
    <property type="match status" value="1"/>
</dbReference>
<proteinExistence type="predicted"/>
<dbReference type="Pfam" id="PF13180">
    <property type="entry name" value="PDZ_2"/>
    <property type="match status" value="1"/>
</dbReference>
<dbReference type="Pfam" id="PF13365">
    <property type="entry name" value="Trypsin_2"/>
    <property type="match status" value="1"/>
</dbReference>
<dbReference type="InterPro" id="IPR009003">
    <property type="entry name" value="Peptidase_S1_PA"/>
</dbReference>
<dbReference type="GO" id="GO:0004252">
    <property type="term" value="F:serine-type endopeptidase activity"/>
    <property type="evidence" value="ECO:0007669"/>
    <property type="project" value="InterPro"/>
</dbReference>
<dbReference type="Gene3D" id="2.30.42.10">
    <property type="match status" value="1"/>
</dbReference>
<evidence type="ECO:0000259" key="3">
    <source>
        <dbReference type="PROSITE" id="PS50106"/>
    </source>
</evidence>
<dbReference type="InParanoid" id="A0A4R5C7S5"/>
<evidence type="ECO:0000313" key="5">
    <source>
        <dbReference type="Proteomes" id="UP000294739"/>
    </source>
</evidence>
<dbReference type="SUPFAM" id="SSF50494">
    <property type="entry name" value="Trypsin-like serine proteases"/>
    <property type="match status" value="1"/>
</dbReference>
<sequence length="302" mass="29877">MQAVAAQVLPSVVSIAARGQFGEAGGTGVIISSDGEILTNNHVVQGADQGGSVTVTFSDGTTAEAEVVGTDPLTDLAVIRALDVSDLTPATMGSSGELVVGEQVVAIGSPLGLDGTVTSGIVSALQRPVAAGDDQGGGASANQVFDAIQTDAPINPGNSGGPLVNMDGEVVGINSVIIAGNGSGSIGLGFAIPIDQAKPIVEQLREGQEATHAQIGVTVGDAQDGTGGAVIASVNQGSAGAEAGLQEGDIVTHVDDRIITDATTLIAAIRSYQPGDEITLTFLRGDEEQTAQVTLGSDAQGT</sequence>
<comment type="caution">
    <text evidence="4">The sequence shown here is derived from an EMBL/GenBank/DDBJ whole genome shotgun (WGS) entry which is preliminary data.</text>
</comment>